<dbReference type="GO" id="GO:0006952">
    <property type="term" value="P:defense response"/>
    <property type="evidence" value="ECO:0007669"/>
    <property type="project" value="UniProtKB-KW"/>
</dbReference>
<proteinExistence type="inferred from homology"/>
<dbReference type="SUPFAM" id="SSF49764">
    <property type="entry name" value="HSP20-like chaperones"/>
    <property type="match status" value="1"/>
</dbReference>
<keyword evidence="7" id="KW-0812">Transmembrane</keyword>
<feature type="transmembrane region" description="Helical" evidence="7">
    <location>
        <begin position="166"/>
        <end position="183"/>
    </location>
</feature>
<evidence type="ECO:0000313" key="10">
    <source>
        <dbReference type="Proteomes" id="UP000594263"/>
    </source>
</evidence>
<evidence type="ECO:0000256" key="1">
    <source>
        <dbReference type="ARBA" id="ARBA00004162"/>
    </source>
</evidence>
<comment type="similarity">
    <text evidence="4 5">Belongs to the small heat shock protein (HSP20) family.</text>
</comment>
<evidence type="ECO:0000256" key="2">
    <source>
        <dbReference type="ARBA" id="ARBA00022475"/>
    </source>
</evidence>
<feature type="region of interest" description="Disordered" evidence="6">
    <location>
        <begin position="94"/>
        <end position="152"/>
    </location>
</feature>
<organism evidence="9 10">
    <name type="scientific">Kalanchoe fedtschenkoi</name>
    <name type="common">Lavender scallops</name>
    <name type="synonym">South American air plant</name>
    <dbReference type="NCBI Taxonomy" id="63787"/>
    <lineage>
        <taxon>Eukaryota</taxon>
        <taxon>Viridiplantae</taxon>
        <taxon>Streptophyta</taxon>
        <taxon>Embryophyta</taxon>
        <taxon>Tracheophyta</taxon>
        <taxon>Spermatophyta</taxon>
        <taxon>Magnoliopsida</taxon>
        <taxon>eudicotyledons</taxon>
        <taxon>Gunneridae</taxon>
        <taxon>Pentapetalae</taxon>
        <taxon>Saxifragales</taxon>
        <taxon>Crassulaceae</taxon>
        <taxon>Kalanchoe</taxon>
    </lineage>
</organism>
<evidence type="ECO:0000313" key="9">
    <source>
        <dbReference type="EnsemblPlants" id="Kaladp0064s0058.1.v1.1"/>
    </source>
</evidence>
<accession>A0A7N0UH16</accession>
<evidence type="ECO:0000256" key="5">
    <source>
        <dbReference type="RuleBase" id="RU003616"/>
    </source>
</evidence>
<feature type="domain" description="SHSP" evidence="8">
    <location>
        <begin position="3"/>
        <end position="106"/>
    </location>
</feature>
<keyword evidence="3" id="KW-0611">Plant defense</keyword>
<dbReference type="PROSITE" id="PS01031">
    <property type="entry name" value="SHSP"/>
    <property type="match status" value="1"/>
</dbReference>
<sequence length="206" mass="23230">MTAQVQEFEPKCDWVHEDGCHTLLVHVPGFKRENLKVQVTTSGNVRVLGERKVNDKKSIRFQKEFKLPEDCDVNGISAKFEGEVLRVRLPKTPAVSKEEEAKQEAKHTAEDHDKASSEAQDQKAQRRGGDRAREEASEGLLADKPATEEKYQKMHPRNLLPKKTKLLAVLIVAVAVALGLGMLRPKGPINQDLNDRWRMTSNLTKM</sequence>
<dbReference type="GO" id="GO:0034605">
    <property type="term" value="P:cellular response to heat"/>
    <property type="evidence" value="ECO:0007669"/>
    <property type="project" value="TreeGrafter"/>
</dbReference>
<evidence type="ECO:0000256" key="6">
    <source>
        <dbReference type="SAM" id="MobiDB-lite"/>
    </source>
</evidence>
<evidence type="ECO:0000256" key="4">
    <source>
        <dbReference type="PROSITE-ProRule" id="PRU00285"/>
    </source>
</evidence>
<dbReference type="CDD" id="cd06464">
    <property type="entry name" value="ACD_sHsps-like"/>
    <property type="match status" value="1"/>
</dbReference>
<dbReference type="EnsemblPlants" id="Kaladp0064s0058.1.v1.1">
    <property type="protein sequence ID" value="Kaladp0064s0058.1.v1.1"/>
    <property type="gene ID" value="Kaladp0064s0058.v1.1"/>
</dbReference>
<name>A0A7N0UH16_KALFE</name>
<dbReference type="AlphaFoldDB" id="A0A7N0UH16"/>
<keyword evidence="2" id="KW-1003">Cell membrane</keyword>
<keyword evidence="7" id="KW-1133">Transmembrane helix</keyword>
<dbReference type="Proteomes" id="UP000594263">
    <property type="component" value="Unplaced"/>
</dbReference>
<comment type="subcellular location">
    <subcellularLocation>
        <location evidence="1">Cell membrane</location>
        <topology evidence="1">Single-pass membrane protein</topology>
    </subcellularLocation>
</comment>
<dbReference type="InterPro" id="IPR008978">
    <property type="entry name" value="HSP20-like_chaperone"/>
</dbReference>
<dbReference type="OMA" id="EICVINK"/>
<dbReference type="PANTHER" id="PTHR43670">
    <property type="entry name" value="HEAT SHOCK PROTEIN 26"/>
    <property type="match status" value="1"/>
</dbReference>
<dbReference type="GO" id="GO:0005886">
    <property type="term" value="C:plasma membrane"/>
    <property type="evidence" value="ECO:0007669"/>
    <property type="project" value="UniProtKB-SubCell"/>
</dbReference>
<evidence type="ECO:0000256" key="3">
    <source>
        <dbReference type="ARBA" id="ARBA00022821"/>
    </source>
</evidence>
<keyword evidence="7" id="KW-0472">Membrane</keyword>
<reference evidence="9" key="1">
    <citation type="submission" date="2021-01" db="UniProtKB">
        <authorList>
            <consortium name="EnsemblPlants"/>
        </authorList>
    </citation>
    <scope>IDENTIFICATION</scope>
</reference>
<dbReference type="PANTHER" id="PTHR43670:SF129">
    <property type="entry name" value="HSP20_ALPHA CRYSTALLIN FAMILY PROTEIN, EXPRESSED"/>
    <property type="match status" value="1"/>
</dbReference>
<feature type="compositionally biased region" description="Basic and acidic residues" evidence="6">
    <location>
        <begin position="96"/>
        <end position="136"/>
    </location>
</feature>
<dbReference type="Gramene" id="Kaladp0064s0058.1.v1.1">
    <property type="protein sequence ID" value="Kaladp0064s0058.1.v1.1"/>
    <property type="gene ID" value="Kaladp0064s0058.v1.1"/>
</dbReference>
<keyword evidence="10" id="KW-1185">Reference proteome</keyword>
<dbReference type="Gene3D" id="2.60.40.790">
    <property type="match status" value="1"/>
</dbReference>
<dbReference type="InterPro" id="IPR002068">
    <property type="entry name" value="A-crystallin/Hsp20_dom"/>
</dbReference>
<evidence type="ECO:0000256" key="7">
    <source>
        <dbReference type="SAM" id="Phobius"/>
    </source>
</evidence>
<protein>
    <recommendedName>
        <fullName evidence="8">SHSP domain-containing protein</fullName>
    </recommendedName>
</protein>
<dbReference type="Pfam" id="PF00011">
    <property type="entry name" value="HSP20"/>
    <property type="match status" value="1"/>
</dbReference>
<evidence type="ECO:0000259" key="8">
    <source>
        <dbReference type="PROSITE" id="PS01031"/>
    </source>
</evidence>